<dbReference type="SUPFAM" id="SSF64383">
    <property type="entry name" value="Cell-division protein ZipA, C-terminal domain"/>
    <property type="match status" value="1"/>
</dbReference>
<dbReference type="InterPro" id="IPR036765">
    <property type="entry name" value="ZipA_FtsZ-bd_C_sf"/>
</dbReference>
<keyword evidence="14" id="KW-1185">Reference proteome</keyword>
<dbReference type="EMBL" id="JACHHZ010000001">
    <property type="protein sequence ID" value="MBB6091918.1"/>
    <property type="molecule type" value="Genomic_DNA"/>
</dbReference>
<dbReference type="PANTHER" id="PTHR38685:SF1">
    <property type="entry name" value="CELL DIVISION PROTEIN ZIPA"/>
    <property type="match status" value="1"/>
</dbReference>
<dbReference type="RefSeq" id="WP_184329683.1">
    <property type="nucleotide sequence ID" value="NZ_JACHHZ010000001.1"/>
</dbReference>
<keyword evidence="6 9" id="KW-0472">Membrane</keyword>
<evidence type="ECO:0000256" key="11">
    <source>
        <dbReference type="SAM" id="Phobius"/>
    </source>
</evidence>
<dbReference type="AlphaFoldDB" id="A0A841HI40"/>
<dbReference type="Pfam" id="PF04354">
    <property type="entry name" value="ZipA_C"/>
    <property type="match status" value="1"/>
</dbReference>
<evidence type="ECO:0000256" key="5">
    <source>
        <dbReference type="ARBA" id="ARBA00022989"/>
    </source>
</evidence>
<gene>
    <name evidence="13" type="ORF">HNQ60_000764</name>
</gene>
<comment type="caution">
    <text evidence="13">The sequence shown here is derived from an EMBL/GenBank/DDBJ whole genome shotgun (WGS) entry which is preliminary data.</text>
</comment>
<evidence type="ECO:0000256" key="6">
    <source>
        <dbReference type="ARBA" id="ARBA00023136"/>
    </source>
</evidence>
<proteinExistence type="inferred from homology"/>
<dbReference type="PANTHER" id="PTHR38685">
    <property type="entry name" value="CELL DIVISION PROTEIN ZIPA"/>
    <property type="match status" value="1"/>
</dbReference>
<dbReference type="GO" id="GO:0005886">
    <property type="term" value="C:plasma membrane"/>
    <property type="evidence" value="ECO:0007669"/>
    <property type="project" value="UniProtKB-SubCell"/>
</dbReference>
<comment type="subcellular location">
    <subcellularLocation>
        <location evidence="9">Cell inner membrane</location>
        <topology evidence="9">Single-pass type I membrane protein</topology>
    </subcellularLocation>
</comment>
<evidence type="ECO:0000256" key="2">
    <source>
        <dbReference type="ARBA" id="ARBA00022519"/>
    </source>
</evidence>
<keyword evidence="4 9" id="KW-0812">Transmembrane</keyword>
<dbReference type="SMART" id="SM00771">
    <property type="entry name" value="ZipA_C"/>
    <property type="match status" value="1"/>
</dbReference>
<accession>A0A841HI40</accession>
<sequence>MNDLRWILIAFGALLLVGIYFWGRRGDKRAASPANPVAPARGRPEPSLEPAPAAPDFSAYSAPDYDEEPDLEPRDFDEVDEPVQVSPRQELPKPPQQFQPATPRVTDSAIRRGRVEPTFSDGDASPVSAVMPEPDEIDPGLTVELPDREPASAPTLGMSSTPQPKRIERRKIIALRLAAPSQRFVGASLRQALEGESLQFGRYDVFHRLHDDGVSIFSVASMMEPGTFDLERMPAQQYSGVTMFAQLPGPVPGVHALQDLVACGKRLQETLGGTLQDERGVPLTVHRIDRLRQEVVDFERAQARDAGQRFSERPSL</sequence>
<dbReference type="InterPro" id="IPR011919">
    <property type="entry name" value="Cell_div_ZipA"/>
</dbReference>
<evidence type="ECO:0000256" key="7">
    <source>
        <dbReference type="ARBA" id="ARBA00023306"/>
    </source>
</evidence>
<evidence type="ECO:0000256" key="8">
    <source>
        <dbReference type="RuleBase" id="RU003612"/>
    </source>
</evidence>
<dbReference type="GO" id="GO:0000917">
    <property type="term" value="P:division septum assembly"/>
    <property type="evidence" value="ECO:0007669"/>
    <property type="project" value="TreeGrafter"/>
</dbReference>
<evidence type="ECO:0000256" key="1">
    <source>
        <dbReference type="ARBA" id="ARBA00022475"/>
    </source>
</evidence>
<dbReference type="Proteomes" id="UP000588068">
    <property type="component" value="Unassembled WGS sequence"/>
</dbReference>
<keyword evidence="3 8" id="KW-0132">Cell division</keyword>
<keyword evidence="2 9" id="KW-0997">Cell inner membrane</keyword>
<evidence type="ECO:0000256" key="4">
    <source>
        <dbReference type="ARBA" id="ARBA00022692"/>
    </source>
</evidence>
<evidence type="ECO:0000313" key="13">
    <source>
        <dbReference type="EMBL" id="MBB6091918.1"/>
    </source>
</evidence>
<keyword evidence="5 11" id="KW-1133">Transmembrane helix</keyword>
<keyword evidence="7 8" id="KW-0131">Cell cycle</keyword>
<keyword evidence="1 9" id="KW-1003">Cell membrane</keyword>
<evidence type="ECO:0000259" key="12">
    <source>
        <dbReference type="SMART" id="SM00771"/>
    </source>
</evidence>
<protein>
    <recommendedName>
        <fullName evidence="8">Cell division protein ZipA</fullName>
    </recommendedName>
</protein>
<evidence type="ECO:0000256" key="9">
    <source>
        <dbReference type="RuleBase" id="RU003613"/>
    </source>
</evidence>
<name>A0A841HI40_9GAMM</name>
<evidence type="ECO:0000256" key="3">
    <source>
        <dbReference type="ARBA" id="ARBA00022618"/>
    </source>
</evidence>
<reference evidence="13 14" key="1">
    <citation type="submission" date="2020-08" db="EMBL/GenBank/DDBJ databases">
        <title>Genomic Encyclopedia of Type Strains, Phase IV (KMG-IV): sequencing the most valuable type-strain genomes for metagenomic binning, comparative biology and taxonomic classification.</title>
        <authorList>
            <person name="Goeker M."/>
        </authorList>
    </citation>
    <scope>NUCLEOTIDE SEQUENCE [LARGE SCALE GENOMIC DNA]</scope>
    <source>
        <strain evidence="13 14">DSM 26723</strain>
    </source>
</reference>
<evidence type="ECO:0000256" key="10">
    <source>
        <dbReference type="SAM" id="MobiDB-lite"/>
    </source>
</evidence>
<evidence type="ECO:0000313" key="14">
    <source>
        <dbReference type="Proteomes" id="UP000588068"/>
    </source>
</evidence>
<dbReference type="InterPro" id="IPR007449">
    <property type="entry name" value="ZipA_FtsZ-bd_C"/>
</dbReference>
<dbReference type="Gene3D" id="3.30.1400.10">
    <property type="entry name" value="ZipA, C-terminal FtsZ-binding domain"/>
    <property type="match status" value="1"/>
</dbReference>
<feature type="domain" description="ZipA C-terminal FtsZ-binding" evidence="12">
    <location>
        <begin position="169"/>
        <end position="295"/>
    </location>
</feature>
<feature type="transmembrane region" description="Helical" evidence="11">
    <location>
        <begin position="6"/>
        <end position="23"/>
    </location>
</feature>
<organism evidence="13 14">
    <name type="scientific">Povalibacter uvarum</name>
    <dbReference type="NCBI Taxonomy" id="732238"/>
    <lineage>
        <taxon>Bacteria</taxon>
        <taxon>Pseudomonadati</taxon>
        <taxon>Pseudomonadota</taxon>
        <taxon>Gammaproteobacteria</taxon>
        <taxon>Steroidobacterales</taxon>
        <taxon>Steroidobacteraceae</taxon>
        <taxon>Povalibacter</taxon>
    </lineage>
</organism>
<comment type="function">
    <text evidence="8">Essential cell division protein that stabilizes the FtsZ protofilaments by cross-linking them and that serves as a cytoplasmic membrane anchor for the Z ring. Also required for the recruitment to the septal ring of downstream cell division proteins.</text>
</comment>
<dbReference type="GO" id="GO:0032153">
    <property type="term" value="C:cell division site"/>
    <property type="evidence" value="ECO:0007669"/>
    <property type="project" value="TreeGrafter"/>
</dbReference>
<comment type="similarity">
    <text evidence="8">Belongs to the ZipA family.</text>
</comment>
<feature type="region of interest" description="Disordered" evidence="10">
    <location>
        <begin position="30"/>
        <end position="106"/>
    </location>
</feature>